<dbReference type="AlphaFoldDB" id="A0A3G6IS30"/>
<dbReference type="Pfam" id="PF07907">
    <property type="entry name" value="YibE_F"/>
    <property type="match status" value="1"/>
</dbReference>
<keyword evidence="1" id="KW-0812">Transmembrane</keyword>
<protein>
    <submittedName>
        <fullName evidence="2">YibE/F-like protein</fullName>
    </submittedName>
</protein>
<feature type="transmembrane region" description="Helical" evidence="1">
    <location>
        <begin position="248"/>
        <end position="271"/>
    </location>
</feature>
<dbReference type="KEGG" id="cpso:CPPEL_01080"/>
<organism evidence="2 3">
    <name type="scientific">Corynebacterium pseudopelargi</name>
    <dbReference type="NCBI Taxonomy" id="2080757"/>
    <lineage>
        <taxon>Bacteria</taxon>
        <taxon>Bacillati</taxon>
        <taxon>Actinomycetota</taxon>
        <taxon>Actinomycetes</taxon>
        <taxon>Mycobacteriales</taxon>
        <taxon>Corynebacteriaceae</taxon>
        <taxon>Corynebacterium</taxon>
    </lineage>
</organism>
<accession>A0A3G6IS30</accession>
<feature type="transmembrane region" description="Helical" evidence="1">
    <location>
        <begin position="159"/>
        <end position="177"/>
    </location>
</feature>
<keyword evidence="1" id="KW-1133">Transmembrane helix</keyword>
<feature type="transmembrane region" description="Helical" evidence="1">
    <location>
        <begin position="183"/>
        <end position="202"/>
    </location>
</feature>
<evidence type="ECO:0000313" key="3">
    <source>
        <dbReference type="Proteomes" id="UP000271426"/>
    </source>
</evidence>
<proteinExistence type="predicted"/>
<dbReference type="PANTHER" id="PTHR41771:SF1">
    <property type="entry name" value="MEMBRANE PROTEIN"/>
    <property type="match status" value="1"/>
</dbReference>
<dbReference type="Proteomes" id="UP000271426">
    <property type="component" value="Chromosome"/>
</dbReference>
<evidence type="ECO:0000313" key="2">
    <source>
        <dbReference type="EMBL" id="AZA08363.1"/>
    </source>
</evidence>
<dbReference type="InterPro" id="IPR012507">
    <property type="entry name" value="YibE_F"/>
</dbReference>
<feature type="transmembrane region" description="Helical" evidence="1">
    <location>
        <begin position="312"/>
        <end position="331"/>
    </location>
</feature>
<dbReference type="RefSeq" id="WP_123959328.1">
    <property type="nucleotide sequence ID" value="NZ_CP033898.1"/>
</dbReference>
<evidence type="ECO:0000256" key="1">
    <source>
        <dbReference type="SAM" id="Phobius"/>
    </source>
</evidence>
<feature type="transmembrane region" description="Helical" evidence="1">
    <location>
        <begin position="351"/>
        <end position="374"/>
    </location>
</feature>
<dbReference type="EMBL" id="CP033898">
    <property type="protein sequence ID" value="AZA08363.1"/>
    <property type="molecule type" value="Genomic_DNA"/>
</dbReference>
<keyword evidence="3" id="KW-1185">Reference proteome</keyword>
<feature type="transmembrane region" description="Helical" evidence="1">
    <location>
        <begin position="209"/>
        <end position="228"/>
    </location>
</feature>
<reference evidence="2 3" key="1">
    <citation type="submission" date="2018-11" db="EMBL/GenBank/DDBJ databases">
        <authorList>
            <person name="Kleinhagauer T."/>
            <person name="Glaeser S.P."/>
            <person name="Spergser J."/>
            <person name="Ruckert C."/>
            <person name="Kaempfer P."/>
            <person name="Busse H.-J."/>
        </authorList>
    </citation>
    <scope>NUCLEOTIDE SEQUENCE [LARGE SCALE GENOMIC DNA]</scope>
    <source>
        <strain evidence="2 3">812CH</strain>
    </source>
</reference>
<gene>
    <name evidence="2" type="ORF">CPPEL_01080</name>
</gene>
<sequence>MSKSLPQRLLIIFLLCCTLGTAIGLVVFWPRTAPEVAPSFSQTFSLGQKLVDATVVAVTEGSCTSDQVGQRFSTSPRHIPGQDANCTWVIAELADGDRTLILNTGTPGEPDLEVGQHILLNEQLAFVDFKRDTPLLLWALLTIAAVSALALWRGVRAIIGLVMAMAVVAIFTLPALANGTNPAAVALLSGSVILLLAVFFVHGMNWKSASALAGTLTALCVAAALAQLSLQHTHVRGLGQEDNLQVLLYLPEVSIQGLMLCGFIIGALGVLNDVTIAQASTVQELSSLDPKARPLRLFFGAMKVGQDHIASMMYTLVLTYTGASLPLLLLLSLSERSLSQTLTSDVMATELLRSAIGILALTLAVPITTLIAAWTTPREHKAPRHARHRARP</sequence>
<name>A0A3G6IS30_9CORY</name>
<feature type="transmembrane region" description="Helical" evidence="1">
    <location>
        <begin position="135"/>
        <end position="152"/>
    </location>
</feature>
<dbReference type="PANTHER" id="PTHR41771">
    <property type="entry name" value="MEMBRANE PROTEIN-RELATED"/>
    <property type="match status" value="1"/>
</dbReference>
<dbReference type="OrthoDB" id="5846312at2"/>
<keyword evidence="1" id="KW-0472">Membrane</keyword>